<keyword evidence="7" id="KW-0732">Signal</keyword>
<feature type="domain" description="F5/8 type C" evidence="9">
    <location>
        <begin position="636"/>
        <end position="749"/>
    </location>
</feature>
<dbReference type="PRINTS" id="PR00738">
    <property type="entry name" value="GLHYDRLASE20"/>
</dbReference>
<dbReference type="InterPro" id="IPR015882">
    <property type="entry name" value="HEX_bac_N"/>
</dbReference>
<evidence type="ECO:0000313" key="13">
    <source>
        <dbReference type="Proteomes" id="UP000294814"/>
    </source>
</evidence>
<dbReference type="PANTHER" id="PTHR22600:SF57">
    <property type="entry name" value="BETA-N-ACETYLHEXOSAMINIDASE"/>
    <property type="match status" value="1"/>
</dbReference>
<keyword evidence="13" id="KW-1185">Reference proteome</keyword>
<keyword evidence="5" id="KW-0326">Glycosidase</keyword>
<comment type="caution">
    <text evidence="12">The sequence shown here is derived from an EMBL/GenBank/DDBJ whole genome shotgun (WGS) entry which is preliminary data.</text>
</comment>
<evidence type="ECO:0000256" key="3">
    <source>
        <dbReference type="ARBA" id="ARBA00012663"/>
    </source>
</evidence>
<dbReference type="GO" id="GO:0016020">
    <property type="term" value="C:membrane"/>
    <property type="evidence" value="ECO:0007669"/>
    <property type="project" value="TreeGrafter"/>
</dbReference>
<feature type="domain" description="Glycoside hydrolase family 20 catalytic" evidence="8">
    <location>
        <begin position="160"/>
        <end position="510"/>
    </location>
</feature>
<dbReference type="InterPro" id="IPR015883">
    <property type="entry name" value="Glyco_hydro_20_cat"/>
</dbReference>
<evidence type="ECO:0000256" key="1">
    <source>
        <dbReference type="ARBA" id="ARBA00001231"/>
    </source>
</evidence>
<dbReference type="InterPro" id="IPR029018">
    <property type="entry name" value="Hex-like_dom2"/>
</dbReference>
<dbReference type="Pfam" id="PF00754">
    <property type="entry name" value="F5_F8_type_C"/>
    <property type="match status" value="1"/>
</dbReference>
<reference evidence="12 13" key="1">
    <citation type="submission" date="2019-03" db="EMBL/GenBank/DDBJ databases">
        <title>Novel species of Flavobacterium.</title>
        <authorList>
            <person name="Liu Q."/>
            <person name="Xin Y.-H."/>
        </authorList>
    </citation>
    <scope>NUCLEOTIDE SEQUENCE [LARGE SCALE GENOMIC DNA]</scope>
    <source>
        <strain evidence="12 13">LB3P52</strain>
    </source>
</reference>
<evidence type="ECO:0000313" key="12">
    <source>
        <dbReference type="EMBL" id="TDE45969.1"/>
    </source>
</evidence>
<comment type="similarity">
    <text evidence="2">Belongs to the glycosyl hydrolase 20 family.</text>
</comment>
<accession>A0A4R5FBL9</accession>
<evidence type="ECO:0000256" key="6">
    <source>
        <dbReference type="PIRSR" id="PIRSR625705-1"/>
    </source>
</evidence>
<feature type="signal peptide" evidence="7">
    <location>
        <begin position="1"/>
        <end position="29"/>
    </location>
</feature>
<feature type="domain" description="Beta-hexosaminidase bacterial type N-terminal" evidence="10">
    <location>
        <begin position="32"/>
        <end position="157"/>
    </location>
</feature>
<evidence type="ECO:0000259" key="9">
    <source>
        <dbReference type="Pfam" id="PF00754"/>
    </source>
</evidence>
<dbReference type="Proteomes" id="UP000294814">
    <property type="component" value="Unassembled WGS sequence"/>
</dbReference>
<evidence type="ECO:0000259" key="8">
    <source>
        <dbReference type="Pfam" id="PF00728"/>
    </source>
</evidence>
<dbReference type="Gene3D" id="3.20.20.80">
    <property type="entry name" value="Glycosidases"/>
    <property type="match status" value="1"/>
</dbReference>
<evidence type="ECO:0000259" key="10">
    <source>
        <dbReference type="Pfam" id="PF02838"/>
    </source>
</evidence>
<protein>
    <recommendedName>
        <fullName evidence="3">beta-N-acetylhexosaminidase</fullName>
        <ecNumber evidence="3">3.2.1.52</ecNumber>
    </recommendedName>
</protein>
<dbReference type="PANTHER" id="PTHR22600">
    <property type="entry name" value="BETA-HEXOSAMINIDASE"/>
    <property type="match status" value="1"/>
</dbReference>
<comment type="catalytic activity">
    <reaction evidence="1">
        <text>Hydrolysis of terminal non-reducing N-acetyl-D-hexosamine residues in N-acetyl-beta-D-hexosaminides.</text>
        <dbReference type="EC" id="3.2.1.52"/>
    </reaction>
</comment>
<dbReference type="SUPFAM" id="SSF55545">
    <property type="entry name" value="beta-N-acetylhexosaminidase-like domain"/>
    <property type="match status" value="1"/>
</dbReference>
<dbReference type="GO" id="GO:0030203">
    <property type="term" value="P:glycosaminoglycan metabolic process"/>
    <property type="evidence" value="ECO:0007669"/>
    <property type="project" value="TreeGrafter"/>
</dbReference>
<feature type="chain" id="PRO_5020886108" description="beta-N-acetylhexosaminidase" evidence="7">
    <location>
        <begin position="30"/>
        <end position="773"/>
    </location>
</feature>
<evidence type="ECO:0000256" key="4">
    <source>
        <dbReference type="ARBA" id="ARBA00022801"/>
    </source>
</evidence>
<name>A0A4R5FBL9_9FLAO</name>
<dbReference type="GO" id="GO:0005975">
    <property type="term" value="P:carbohydrate metabolic process"/>
    <property type="evidence" value="ECO:0007669"/>
    <property type="project" value="InterPro"/>
</dbReference>
<dbReference type="CDD" id="cd06563">
    <property type="entry name" value="GH20_chitobiase-like"/>
    <property type="match status" value="1"/>
</dbReference>
<evidence type="ECO:0000256" key="2">
    <source>
        <dbReference type="ARBA" id="ARBA00006285"/>
    </source>
</evidence>
<feature type="domain" description="GH29D-like beta-sandwich" evidence="11">
    <location>
        <begin position="554"/>
        <end position="605"/>
    </location>
</feature>
<dbReference type="GO" id="GO:0004563">
    <property type="term" value="F:beta-N-acetylhexosaminidase activity"/>
    <property type="evidence" value="ECO:0007669"/>
    <property type="project" value="UniProtKB-EC"/>
</dbReference>
<dbReference type="InterPro" id="IPR008979">
    <property type="entry name" value="Galactose-bd-like_sf"/>
</dbReference>
<gene>
    <name evidence="12" type="ORF">E0I26_04585</name>
</gene>
<evidence type="ECO:0000256" key="7">
    <source>
        <dbReference type="SAM" id="SignalP"/>
    </source>
</evidence>
<dbReference type="EMBL" id="SMLG01000002">
    <property type="protein sequence ID" value="TDE45969.1"/>
    <property type="molecule type" value="Genomic_DNA"/>
</dbReference>
<dbReference type="SUPFAM" id="SSF49785">
    <property type="entry name" value="Galactose-binding domain-like"/>
    <property type="match status" value="1"/>
</dbReference>
<keyword evidence="4" id="KW-0378">Hydrolase</keyword>
<dbReference type="EC" id="3.2.1.52" evidence="3"/>
<dbReference type="SUPFAM" id="SSF51445">
    <property type="entry name" value="(Trans)glycosidases"/>
    <property type="match status" value="1"/>
</dbReference>
<organism evidence="12 13">
    <name type="scientific">Flavobacterium rhamnosiphilum</name>
    <dbReference type="NCBI Taxonomy" id="2541724"/>
    <lineage>
        <taxon>Bacteria</taxon>
        <taxon>Pseudomonadati</taxon>
        <taxon>Bacteroidota</taxon>
        <taxon>Flavobacteriia</taxon>
        <taxon>Flavobacteriales</taxon>
        <taxon>Flavobacteriaceae</taxon>
        <taxon>Flavobacterium</taxon>
    </lineage>
</organism>
<dbReference type="Gene3D" id="3.30.379.10">
    <property type="entry name" value="Chitobiase/beta-hexosaminidase domain 2-like"/>
    <property type="match status" value="1"/>
</dbReference>
<dbReference type="AlphaFoldDB" id="A0A4R5FBL9"/>
<evidence type="ECO:0000256" key="5">
    <source>
        <dbReference type="ARBA" id="ARBA00023295"/>
    </source>
</evidence>
<feature type="active site" description="Proton donor" evidence="6">
    <location>
        <position position="341"/>
    </location>
</feature>
<dbReference type="RefSeq" id="WP_131915319.1">
    <property type="nucleotide sequence ID" value="NZ_SMLG01000002.1"/>
</dbReference>
<dbReference type="OrthoDB" id="9763537at2"/>
<sequence>MNSIIKQTVTALRSSVLLFLLLAPMLVNAQQQPSIIPKPVDLKMGNGNFTIDGNTTIQYKKSQKELKATADFLASYIKNISGFSLKSNKAAAKKVEFVIEKSIQDEGYQLTVSPTAIVIKASSPKGVFYGIQSILQTLPAIRTNAALEVPVMQVNDYPRFKWRGMHLDVSRHFFGPDMIKEYIDLMASYKINVFHWHLVDDQGWRIEIKKYPKLTEIGAWRVDNTNLNWRERPQAKEGEKPTYGGFYTQEQIKEIVKYAAERNITIVPEIEMPGHVASAIASYPQLSCTQQPQLPLTGGNYTNMSSNYCAGNEEVFSFLQDVLSEVLILFPSTYIHLGGDEVDKAPWKKCPRCQERMKAEGLKNEDELQSYFMKRMEKFILSNNRKMIGWDEILEGGLAPEAAVMSWRGEAGGIEAAKMKHNVVMTPGSPCYFDHYQAGPEGEPFAIGGFNTVKKVYDYEPIPKELNEEEGKYVLGAQGNVWTEFITTTEHLEYMVLPRMAALAEVLWSPKENKNWDGFNERLQYHFKGYAQKGLHYSPGNFTVNIKPSSQNGQLMVSFYTEALNGQIRYTTDGTEPTIQSEKYEKPIAIKSSLVLKASTVVDGQIKGLQAAKQNFVMHKAVGSTVKYTNPVSQYYLADGPNSLTDGVRGTNAVGKYWHGFSGKDMIATVDLDETKPIKTISLGCLQNYSDWIFLPQSVKFEVSTDGTVFTEIKTINNPIDTNQKTVLYDFSAAFAQQSVRYIRVTAKNNLCPPGHSGAGKPGWLFVDEIIVE</sequence>
<proteinExistence type="inferred from homology"/>
<dbReference type="Pfam" id="PF02838">
    <property type="entry name" value="Glyco_hydro_20b"/>
    <property type="match status" value="1"/>
</dbReference>
<dbReference type="InterPro" id="IPR000421">
    <property type="entry name" value="FA58C"/>
</dbReference>
<dbReference type="InterPro" id="IPR059177">
    <property type="entry name" value="GH29D-like_dom"/>
</dbReference>
<dbReference type="InterPro" id="IPR025705">
    <property type="entry name" value="Beta_hexosaminidase_sua/sub"/>
</dbReference>
<dbReference type="Pfam" id="PF13290">
    <property type="entry name" value="CHB_HEX_C_1"/>
    <property type="match status" value="1"/>
</dbReference>
<dbReference type="Pfam" id="PF00728">
    <property type="entry name" value="Glyco_hydro_20"/>
    <property type="match status" value="1"/>
</dbReference>
<dbReference type="InterPro" id="IPR017853">
    <property type="entry name" value="GH"/>
</dbReference>
<dbReference type="Gene3D" id="2.60.120.260">
    <property type="entry name" value="Galactose-binding domain-like"/>
    <property type="match status" value="1"/>
</dbReference>
<evidence type="ECO:0000259" key="11">
    <source>
        <dbReference type="Pfam" id="PF13290"/>
    </source>
</evidence>